<evidence type="ECO:0000313" key="2">
    <source>
        <dbReference type="EMBL" id="KAG8048272.1"/>
    </source>
</evidence>
<feature type="compositionally biased region" description="Basic and acidic residues" evidence="1">
    <location>
        <begin position="226"/>
        <end position="238"/>
    </location>
</feature>
<dbReference type="Proteomes" id="UP000729402">
    <property type="component" value="Unassembled WGS sequence"/>
</dbReference>
<reference evidence="2" key="2">
    <citation type="submission" date="2021-02" db="EMBL/GenBank/DDBJ databases">
        <authorList>
            <person name="Kimball J.A."/>
            <person name="Haas M.W."/>
            <person name="Macchietto M."/>
            <person name="Kono T."/>
            <person name="Duquette J."/>
            <person name="Shao M."/>
        </authorList>
    </citation>
    <scope>NUCLEOTIDE SEQUENCE</scope>
    <source>
        <tissue evidence="2">Fresh leaf tissue</tissue>
    </source>
</reference>
<proteinExistence type="predicted"/>
<sequence>MTTFVPTVEDMQSFADLQQAIANLWTYLGLAPVASALLSFPHGATGSPTASSPPPRAASDSRRATGDANKKLSTMEKQPRRREGGSDEEEGAPQIEIEEAKEAEEEAENHLAAHGEAYLEKTGKATKVLTSCEELLPLPTDAGTEDQGKEDGDKDAALPATVVDPNKVGVVPAKGLKTTRSAGVGCRFPTQGGTADRRGQHVVFFLGSGGMAVVDREKSRVVGGDRGARTRRGERSCGRDGGGGRRALWRRDEDALEGHRVFSSRLRRTQPRRMTRAFDPVSTRRRQLGPTLHTRSVPLQPPASAPDSAGSSLRRVGLTDDLPHEETHAVLVGVGRTEGTSA</sequence>
<feature type="compositionally biased region" description="Basic and acidic residues" evidence="1">
    <location>
        <begin position="146"/>
        <end position="156"/>
    </location>
</feature>
<feature type="compositionally biased region" description="Basic and acidic residues" evidence="1">
    <location>
        <begin position="317"/>
        <end position="328"/>
    </location>
</feature>
<keyword evidence="3" id="KW-1185">Reference proteome</keyword>
<organism evidence="2 3">
    <name type="scientific">Zizania palustris</name>
    <name type="common">Northern wild rice</name>
    <dbReference type="NCBI Taxonomy" id="103762"/>
    <lineage>
        <taxon>Eukaryota</taxon>
        <taxon>Viridiplantae</taxon>
        <taxon>Streptophyta</taxon>
        <taxon>Embryophyta</taxon>
        <taxon>Tracheophyta</taxon>
        <taxon>Spermatophyta</taxon>
        <taxon>Magnoliopsida</taxon>
        <taxon>Liliopsida</taxon>
        <taxon>Poales</taxon>
        <taxon>Poaceae</taxon>
        <taxon>BOP clade</taxon>
        <taxon>Oryzoideae</taxon>
        <taxon>Oryzeae</taxon>
        <taxon>Zizaniinae</taxon>
        <taxon>Zizania</taxon>
    </lineage>
</organism>
<evidence type="ECO:0000313" key="3">
    <source>
        <dbReference type="Proteomes" id="UP000729402"/>
    </source>
</evidence>
<reference evidence="2" key="1">
    <citation type="journal article" date="2021" name="bioRxiv">
        <title>Whole Genome Assembly and Annotation of Northern Wild Rice, Zizania palustris L., Supports a Whole Genome Duplication in the Zizania Genus.</title>
        <authorList>
            <person name="Haas M."/>
            <person name="Kono T."/>
            <person name="Macchietto M."/>
            <person name="Millas R."/>
            <person name="McGilp L."/>
            <person name="Shao M."/>
            <person name="Duquette J."/>
            <person name="Hirsch C.N."/>
            <person name="Kimball J."/>
        </authorList>
    </citation>
    <scope>NUCLEOTIDE SEQUENCE</scope>
    <source>
        <tissue evidence="2">Fresh leaf tissue</tissue>
    </source>
</reference>
<protein>
    <submittedName>
        <fullName evidence="2">Uncharacterized protein</fullName>
    </submittedName>
</protein>
<dbReference type="AlphaFoldDB" id="A0A8J5UXE0"/>
<feature type="compositionally biased region" description="Basic and acidic residues" evidence="1">
    <location>
        <begin position="59"/>
        <end position="85"/>
    </location>
</feature>
<feature type="region of interest" description="Disordered" evidence="1">
    <location>
        <begin position="222"/>
        <end position="246"/>
    </location>
</feature>
<gene>
    <name evidence="2" type="ORF">GUJ93_ZPchr0008g14091</name>
</gene>
<accession>A0A8J5UXE0</accession>
<evidence type="ECO:0000256" key="1">
    <source>
        <dbReference type="SAM" id="MobiDB-lite"/>
    </source>
</evidence>
<feature type="region of interest" description="Disordered" evidence="1">
    <location>
        <begin position="43"/>
        <end position="93"/>
    </location>
</feature>
<feature type="compositionally biased region" description="Basic residues" evidence="1">
    <location>
        <begin position="266"/>
        <end position="275"/>
    </location>
</feature>
<name>A0A8J5UXE0_ZIZPA</name>
<comment type="caution">
    <text evidence="2">The sequence shown here is derived from an EMBL/GenBank/DDBJ whole genome shotgun (WGS) entry which is preliminary data.</text>
</comment>
<dbReference type="EMBL" id="JAAALK010000290">
    <property type="protein sequence ID" value="KAG8048272.1"/>
    <property type="molecule type" value="Genomic_DNA"/>
</dbReference>
<feature type="region of interest" description="Disordered" evidence="1">
    <location>
        <begin position="266"/>
        <end position="342"/>
    </location>
</feature>
<feature type="region of interest" description="Disordered" evidence="1">
    <location>
        <begin position="136"/>
        <end position="157"/>
    </location>
</feature>